<dbReference type="EMBL" id="UYRT01029528">
    <property type="protein sequence ID" value="VDK69938.1"/>
    <property type="molecule type" value="Genomic_DNA"/>
</dbReference>
<accession>A0A183DKL2</accession>
<proteinExistence type="predicted"/>
<reference evidence="1 2" key="2">
    <citation type="submission" date="2018-11" db="EMBL/GenBank/DDBJ databases">
        <authorList>
            <consortium name="Pathogen Informatics"/>
        </authorList>
    </citation>
    <scope>NUCLEOTIDE SEQUENCE [LARGE SCALE GENOMIC DNA]</scope>
</reference>
<dbReference type="Proteomes" id="UP000271098">
    <property type="component" value="Unassembled WGS sequence"/>
</dbReference>
<keyword evidence="2" id="KW-1185">Reference proteome</keyword>
<evidence type="ECO:0000313" key="1">
    <source>
        <dbReference type="EMBL" id="VDK69938.1"/>
    </source>
</evidence>
<evidence type="ECO:0000313" key="2">
    <source>
        <dbReference type="Proteomes" id="UP000271098"/>
    </source>
</evidence>
<name>A0A183DKL2_9BILA</name>
<organism evidence="3">
    <name type="scientific">Gongylonema pulchrum</name>
    <dbReference type="NCBI Taxonomy" id="637853"/>
    <lineage>
        <taxon>Eukaryota</taxon>
        <taxon>Metazoa</taxon>
        <taxon>Ecdysozoa</taxon>
        <taxon>Nematoda</taxon>
        <taxon>Chromadorea</taxon>
        <taxon>Rhabditida</taxon>
        <taxon>Spirurina</taxon>
        <taxon>Spiruromorpha</taxon>
        <taxon>Spiruroidea</taxon>
        <taxon>Gongylonematidae</taxon>
        <taxon>Gongylonema</taxon>
    </lineage>
</organism>
<dbReference type="AlphaFoldDB" id="A0A183DKL2"/>
<protein>
    <submittedName>
        <fullName evidence="1 3">Uncharacterized protein</fullName>
    </submittedName>
</protein>
<sequence length="103" mass="11219">MRLHRQKAVDVGNHGRGGGEAPVAPATAVAAQTCTATANTFDALNVEHFDALNESLLLGNILRLAGKLKMHCIAFVSFFSREFFRLISRFSIFIAPCSSRKLV</sequence>
<reference evidence="3" key="1">
    <citation type="submission" date="2016-06" db="UniProtKB">
        <authorList>
            <consortium name="WormBaseParasite"/>
        </authorList>
    </citation>
    <scope>IDENTIFICATION</scope>
</reference>
<dbReference type="WBParaSite" id="GPUH_0000926401-mRNA-1">
    <property type="protein sequence ID" value="GPUH_0000926401-mRNA-1"/>
    <property type="gene ID" value="GPUH_0000926401"/>
</dbReference>
<evidence type="ECO:0000313" key="3">
    <source>
        <dbReference type="WBParaSite" id="GPUH_0000926401-mRNA-1"/>
    </source>
</evidence>
<gene>
    <name evidence="1" type="ORF">GPUH_LOCUS9252</name>
</gene>